<dbReference type="PANTHER" id="PTHR37299">
    <property type="entry name" value="TRANSCRIPTIONAL REGULATOR-RELATED"/>
    <property type="match status" value="1"/>
</dbReference>
<reference evidence="2" key="1">
    <citation type="submission" date="2018-06" db="EMBL/GenBank/DDBJ databases">
        <authorList>
            <consortium name="Pathogen Informatics"/>
            <person name="Doyle S."/>
        </authorList>
    </citation>
    <scope>NUCLEOTIDE SEQUENCE [LARGE SCALE GENOMIC DNA]</scope>
    <source>
        <strain evidence="2">NCTC13765</strain>
    </source>
</reference>
<dbReference type="STRING" id="1123307.GCA_000380065_01593"/>
<dbReference type="RefSeq" id="WP_018372307.1">
    <property type="nucleotide sequence ID" value="NZ_UHFR01000005.1"/>
</dbReference>
<name>A0A380KZ77_9STRE</name>
<dbReference type="PROSITE" id="PS50930">
    <property type="entry name" value="HTH_LYTTR"/>
    <property type="match status" value="1"/>
</dbReference>
<evidence type="ECO:0000259" key="1">
    <source>
        <dbReference type="PROSITE" id="PS50930"/>
    </source>
</evidence>
<evidence type="ECO:0000313" key="3">
    <source>
        <dbReference type="Proteomes" id="UP000254634"/>
    </source>
</evidence>
<gene>
    <name evidence="2" type="primary">lytR</name>
    <name evidence="2" type="ORF">NCTC13765_00710</name>
</gene>
<dbReference type="PANTHER" id="PTHR37299:SF1">
    <property type="entry name" value="STAGE 0 SPORULATION PROTEIN A HOMOLOG"/>
    <property type="match status" value="1"/>
</dbReference>
<dbReference type="OrthoDB" id="2136316at2"/>
<keyword evidence="3" id="KW-1185">Reference proteome</keyword>
<dbReference type="InterPro" id="IPR007492">
    <property type="entry name" value="LytTR_DNA-bd_dom"/>
</dbReference>
<dbReference type="AlphaFoldDB" id="A0A380KZ77"/>
<dbReference type="Proteomes" id="UP000254634">
    <property type="component" value="Unassembled WGS sequence"/>
</dbReference>
<dbReference type="Pfam" id="PF04397">
    <property type="entry name" value="LytTR"/>
    <property type="match status" value="1"/>
</dbReference>
<dbReference type="GO" id="GO:0000156">
    <property type="term" value="F:phosphorelay response regulator activity"/>
    <property type="evidence" value="ECO:0007669"/>
    <property type="project" value="InterPro"/>
</dbReference>
<dbReference type="SMART" id="SM00850">
    <property type="entry name" value="LytTR"/>
    <property type="match status" value="1"/>
</dbReference>
<organism evidence="2 3">
    <name type="scientific">Streptococcus massiliensis</name>
    <dbReference type="NCBI Taxonomy" id="313439"/>
    <lineage>
        <taxon>Bacteria</taxon>
        <taxon>Bacillati</taxon>
        <taxon>Bacillota</taxon>
        <taxon>Bacilli</taxon>
        <taxon>Lactobacillales</taxon>
        <taxon>Streptococcaceae</taxon>
        <taxon>Streptococcus</taxon>
    </lineage>
</organism>
<dbReference type="EMBL" id="UHFR01000005">
    <property type="protein sequence ID" value="SUN76246.1"/>
    <property type="molecule type" value="Genomic_DNA"/>
</dbReference>
<proteinExistence type="predicted"/>
<evidence type="ECO:0000313" key="2">
    <source>
        <dbReference type="EMBL" id="SUN76246.1"/>
    </source>
</evidence>
<protein>
    <submittedName>
        <fullName evidence="2">LytTr family transcriptional regulator</fullName>
    </submittedName>
</protein>
<accession>A0A380KZ77</accession>
<dbReference type="GO" id="GO:0003677">
    <property type="term" value="F:DNA binding"/>
    <property type="evidence" value="ECO:0007669"/>
    <property type="project" value="InterPro"/>
</dbReference>
<dbReference type="InterPro" id="IPR046947">
    <property type="entry name" value="LytR-like"/>
</dbReference>
<sequence length="151" mass="17363">MQIRFEQDSSRSTNDPLVLVKAEQLEGQAKEVFDYFQQFQTTHASVIPIKTDDKILMLKLDDIILADITKTTLLIYTVEGIYQTTESLTHFQNRINSRHFIQISKHAVINIDHLESLSDSFSGNMTAKLSNHIKTDVSRKYVKLLMDYLGI</sequence>
<dbReference type="Gene3D" id="2.40.50.1020">
    <property type="entry name" value="LytTr DNA-binding domain"/>
    <property type="match status" value="1"/>
</dbReference>
<feature type="domain" description="HTH LytTR-type" evidence="1">
    <location>
        <begin position="47"/>
        <end position="151"/>
    </location>
</feature>